<name>A0A6B2LB72_9EUKA</name>
<sequence length="306" mass="33904">MSGGGMSVLKSVSVYQASCQAYHIEPDPNILVALNCKVGHLSLGPHFNLANLLPLKEALKHTNHITSLSFRKCRLGSSLCYPLRDILKENKTIVHINLDSNDIDYHGVEALAEALKVNTTLKTLNIRNNRIKLVGAKILAEGLKLNKGLESVDVTGNLTTYEGIQAIEGACEARHIQCDTTGNALKEEILNSITHGFGVFLSLVGGFTLAHDAQGYPRRHQWGIGIYVFSLVALFMSSTLCHSFTFMKKTGMIFQIFDHAAIYLLIAGTYTPLCFVNLSRHNISIYFVESGFDWNDREFFPSRVEV</sequence>
<dbReference type="InterPro" id="IPR001611">
    <property type="entry name" value="Leu-rich_rpt"/>
</dbReference>
<dbReference type="Pfam" id="PF13516">
    <property type="entry name" value="LRR_6"/>
    <property type="match status" value="2"/>
</dbReference>
<keyword evidence="6" id="KW-0479">Metal-binding</keyword>
<comment type="subcellular location">
    <subcellularLocation>
        <location evidence="1">Membrane</location>
        <topology evidence="1">Multi-pass membrane protein</topology>
    </subcellularLocation>
</comment>
<evidence type="ECO:0000313" key="8">
    <source>
        <dbReference type="EMBL" id="NDV34181.1"/>
    </source>
</evidence>
<keyword evidence="3" id="KW-0677">Repeat</keyword>
<dbReference type="Pfam" id="PF03006">
    <property type="entry name" value="HlyIII"/>
    <property type="match status" value="1"/>
</dbReference>
<dbReference type="GO" id="GO:0016020">
    <property type="term" value="C:membrane"/>
    <property type="evidence" value="ECO:0007669"/>
    <property type="project" value="UniProtKB-SubCell"/>
</dbReference>
<evidence type="ECO:0000256" key="5">
    <source>
        <dbReference type="ARBA" id="ARBA00023136"/>
    </source>
</evidence>
<evidence type="ECO:0000256" key="3">
    <source>
        <dbReference type="ARBA" id="ARBA00022737"/>
    </source>
</evidence>
<dbReference type="SMART" id="SM00368">
    <property type="entry name" value="LRR_RI"/>
    <property type="match status" value="2"/>
</dbReference>
<proteinExistence type="predicted"/>
<keyword evidence="2 7" id="KW-0812">Transmembrane</keyword>
<feature type="binding site" evidence="6">
    <location>
        <position position="242"/>
    </location>
    <ligand>
        <name>Zn(2+)</name>
        <dbReference type="ChEBI" id="CHEBI:29105"/>
    </ligand>
</feature>
<keyword evidence="6" id="KW-0862">Zinc</keyword>
<dbReference type="InterPro" id="IPR004254">
    <property type="entry name" value="AdipoR/HlyIII-related"/>
</dbReference>
<evidence type="ECO:0000256" key="6">
    <source>
        <dbReference type="PIRSR" id="PIRSR604254-1"/>
    </source>
</evidence>
<dbReference type="SUPFAM" id="SSF52047">
    <property type="entry name" value="RNI-like"/>
    <property type="match status" value="1"/>
</dbReference>
<dbReference type="InterPro" id="IPR052201">
    <property type="entry name" value="LRR-containing_regulator"/>
</dbReference>
<dbReference type="AlphaFoldDB" id="A0A6B2LB72"/>
<dbReference type="PANTHER" id="PTHR24111:SF0">
    <property type="entry name" value="LEUCINE-RICH REPEAT-CONTAINING PROTEIN"/>
    <property type="match status" value="1"/>
</dbReference>
<feature type="transmembrane region" description="Helical" evidence="7">
    <location>
        <begin position="222"/>
        <end position="240"/>
    </location>
</feature>
<evidence type="ECO:0000256" key="2">
    <source>
        <dbReference type="ARBA" id="ARBA00022692"/>
    </source>
</evidence>
<accession>A0A6B2LB72</accession>
<feature type="transmembrane region" description="Helical" evidence="7">
    <location>
        <begin position="260"/>
        <end position="278"/>
    </location>
</feature>
<dbReference type="PANTHER" id="PTHR24111">
    <property type="entry name" value="LEUCINE-RICH REPEAT-CONTAINING PROTEIN 34"/>
    <property type="match status" value="1"/>
</dbReference>
<reference evidence="8" key="1">
    <citation type="journal article" date="2020" name="J. Eukaryot. Microbiol.">
        <title>De novo Sequencing, Assembly and Annotation of the Transcriptome for the Free-Living Testate Amoeba Arcella intermedia.</title>
        <authorList>
            <person name="Ribeiro G.M."/>
            <person name="Porfirio-Sousa A.L."/>
            <person name="Maurer-Alcala X.X."/>
            <person name="Katz L.A."/>
            <person name="Lahr D.J.G."/>
        </authorList>
    </citation>
    <scope>NUCLEOTIDE SEQUENCE</scope>
</reference>
<evidence type="ECO:0000256" key="1">
    <source>
        <dbReference type="ARBA" id="ARBA00004141"/>
    </source>
</evidence>
<dbReference type="Gene3D" id="3.80.10.10">
    <property type="entry name" value="Ribonuclease Inhibitor"/>
    <property type="match status" value="1"/>
</dbReference>
<dbReference type="GO" id="GO:0046872">
    <property type="term" value="F:metal ion binding"/>
    <property type="evidence" value="ECO:0007669"/>
    <property type="project" value="UniProtKB-KW"/>
</dbReference>
<keyword evidence="4 7" id="KW-1133">Transmembrane helix</keyword>
<dbReference type="EMBL" id="GIBP01005212">
    <property type="protein sequence ID" value="NDV34181.1"/>
    <property type="molecule type" value="Transcribed_RNA"/>
</dbReference>
<protein>
    <submittedName>
        <fullName evidence="8">Uncharacterized protein</fullName>
    </submittedName>
</protein>
<organism evidence="8">
    <name type="scientific">Arcella intermedia</name>
    <dbReference type="NCBI Taxonomy" id="1963864"/>
    <lineage>
        <taxon>Eukaryota</taxon>
        <taxon>Amoebozoa</taxon>
        <taxon>Tubulinea</taxon>
        <taxon>Elardia</taxon>
        <taxon>Arcellinida</taxon>
        <taxon>Sphaerothecina</taxon>
        <taxon>Arcellidae</taxon>
        <taxon>Arcella</taxon>
    </lineage>
</organism>
<evidence type="ECO:0000256" key="4">
    <source>
        <dbReference type="ARBA" id="ARBA00022989"/>
    </source>
</evidence>
<dbReference type="InterPro" id="IPR032675">
    <property type="entry name" value="LRR_dom_sf"/>
</dbReference>
<keyword evidence="5 7" id="KW-0472">Membrane</keyword>
<feature type="transmembrane region" description="Helical" evidence="7">
    <location>
        <begin position="189"/>
        <end position="210"/>
    </location>
</feature>
<evidence type="ECO:0000256" key="7">
    <source>
        <dbReference type="SAM" id="Phobius"/>
    </source>
</evidence>